<feature type="transmembrane region" description="Helical" evidence="1">
    <location>
        <begin position="123"/>
        <end position="145"/>
    </location>
</feature>
<gene>
    <name evidence="2" type="ORF">PlMoll_0050</name>
</gene>
<keyword evidence="1" id="KW-1133">Transmembrane helix</keyword>
<name>A0A6G9HGK6_9MOLU</name>
<evidence type="ECO:0000313" key="2">
    <source>
        <dbReference type="EMBL" id="QIQ09842.1"/>
    </source>
</evidence>
<keyword evidence="1" id="KW-0472">Membrane</keyword>
<dbReference type="AlphaFoldDB" id="A0A6G9HGK6"/>
<accession>A0A6G9HGK6</accession>
<reference evidence="2" key="1">
    <citation type="journal article" date="2020" name="J. ISSAAS">
        <title>Lactobacilli and other gastrointestinal microbiota of Peromyscus leucopus, reservoir host for agents of Lyme disease and other zoonoses in North America.</title>
        <authorList>
            <person name="Milovic A."/>
            <person name="Bassam K."/>
            <person name="Shao H."/>
            <person name="Chatzistamou I."/>
            <person name="Tufts D.M."/>
            <person name="Diuk-Wasser M."/>
            <person name="Barbour A.G."/>
        </authorList>
    </citation>
    <scope>NUCLEOTIDE SEQUENCE</scope>
    <source>
        <strain evidence="2">LL85</strain>
    </source>
</reference>
<dbReference type="EMBL" id="MN991199">
    <property type="protein sequence ID" value="QIQ09842.1"/>
    <property type="molecule type" value="Genomic_DNA"/>
</dbReference>
<feature type="transmembrane region" description="Helical" evidence="1">
    <location>
        <begin position="90"/>
        <end position="111"/>
    </location>
</feature>
<organism evidence="2">
    <name type="scientific">uncultured Mycoplasmataceae bacterium</name>
    <dbReference type="NCBI Taxonomy" id="300027"/>
    <lineage>
        <taxon>Bacteria</taxon>
        <taxon>Bacillati</taxon>
        <taxon>Mycoplasmatota</taxon>
        <taxon>Mollicutes</taxon>
        <taxon>Mycoplasmataceae</taxon>
        <taxon>environmental samples</taxon>
    </lineage>
</organism>
<keyword evidence="1" id="KW-0812">Transmembrane</keyword>
<evidence type="ECO:0000256" key="1">
    <source>
        <dbReference type="SAM" id="Phobius"/>
    </source>
</evidence>
<proteinExistence type="predicted"/>
<protein>
    <submittedName>
        <fullName evidence="2">Uncharacterized protein</fullName>
    </submittedName>
</protein>
<sequence>MQTQNFGKNGKNYYGLVMGIASVVIFGMLAYLLFCWSINGEGIYVHYNAEGELVHFDARGNVGLGFWSLSVLCHGDTGDDFEVTRVLSPAGIFAIVALCLYFVASGVYLYLNKRSGLETDFNFGMIIVITMVLCAIILIIGMASLPNAKAIQDYINIASHGSYEDVIPDLVPLPWLWKLGFNAVSGSISPSSVSVTLTAHLSTIANLVMAVLIGGEIVGAVPGIKGIIQFVKE</sequence>
<feature type="transmembrane region" description="Helical" evidence="1">
    <location>
        <begin position="12"/>
        <end position="34"/>
    </location>
</feature>